<accession>A0A1H0AYF4</accession>
<dbReference type="Proteomes" id="UP000199309">
    <property type="component" value="Unassembled WGS sequence"/>
</dbReference>
<dbReference type="InterPro" id="IPR007325">
    <property type="entry name" value="KFase/CYL"/>
</dbReference>
<dbReference type="Gene3D" id="3.50.30.50">
    <property type="entry name" value="Putative cyclase"/>
    <property type="match status" value="1"/>
</dbReference>
<dbReference type="RefSeq" id="WP_091652780.1">
    <property type="nucleotide sequence ID" value="NZ_FNHQ01000044.1"/>
</dbReference>
<reference evidence="1 2" key="1">
    <citation type="submission" date="2016-10" db="EMBL/GenBank/DDBJ databases">
        <authorList>
            <person name="de Groot N.N."/>
        </authorList>
    </citation>
    <scope>NUCLEOTIDE SEQUENCE [LARGE SCALE GENOMIC DNA]</scope>
    <source>
        <strain evidence="1 2">DSM 16981</strain>
    </source>
</reference>
<dbReference type="PANTHER" id="PTHR31118">
    <property type="entry name" value="CYCLASE-LIKE PROTEIN 2"/>
    <property type="match status" value="1"/>
</dbReference>
<name>A0A1H0AYF4_9FIRM</name>
<evidence type="ECO:0000313" key="1">
    <source>
        <dbReference type="EMBL" id="SDN38472.1"/>
    </source>
</evidence>
<organism evidence="1 2">
    <name type="scientific">Megasphaera paucivorans</name>
    <dbReference type="NCBI Taxonomy" id="349095"/>
    <lineage>
        <taxon>Bacteria</taxon>
        <taxon>Bacillati</taxon>
        <taxon>Bacillota</taxon>
        <taxon>Negativicutes</taxon>
        <taxon>Veillonellales</taxon>
        <taxon>Veillonellaceae</taxon>
        <taxon>Megasphaera</taxon>
    </lineage>
</organism>
<keyword evidence="2" id="KW-1185">Reference proteome</keyword>
<evidence type="ECO:0000313" key="2">
    <source>
        <dbReference type="Proteomes" id="UP000199309"/>
    </source>
</evidence>
<dbReference type="GO" id="GO:0004061">
    <property type="term" value="F:arylformamidase activity"/>
    <property type="evidence" value="ECO:0007669"/>
    <property type="project" value="InterPro"/>
</dbReference>
<sequence length="231" mass="26181">MNAGDILFSVTPHPVLIDLTHSMKQGMPSWPTDPPYRHKTLEIDGQEELFMHYEISLDEHSGTHVDAPRHRYAEGNSIDCMPLPQFYGHAVKIEAAQIGKCGLLTKKDIAEWEAAYMQIRSGDIVVLHFGWDQFWEDKTKFLKNWPGISEEAARYLIDKQIKGVGTDALSIDQYGSLNFPAHEILLKQEITIIENLANLEKLPLEFFFMALPLKIEAGSGSPVRAVGWYNE</sequence>
<dbReference type="InterPro" id="IPR037175">
    <property type="entry name" value="KFase_sf"/>
</dbReference>
<proteinExistence type="predicted"/>
<dbReference type="PANTHER" id="PTHR31118:SF12">
    <property type="entry name" value="CYCLASE-LIKE PROTEIN 2"/>
    <property type="match status" value="1"/>
</dbReference>
<gene>
    <name evidence="1" type="ORF">SAMN05660299_02622</name>
</gene>
<dbReference type="SUPFAM" id="SSF102198">
    <property type="entry name" value="Putative cyclase"/>
    <property type="match status" value="1"/>
</dbReference>
<dbReference type="OrthoDB" id="9796085at2"/>
<protein>
    <submittedName>
        <fullName evidence="1">Kynurenine formamidase</fullName>
    </submittedName>
</protein>
<dbReference type="GO" id="GO:0019441">
    <property type="term" value="P:L-tryptophan catabolic process to kynurenine"/>
    <property type="evidence" value="ECO:0007669"/>
    <property type="project" value="InterPro"/>
</dbReference>
<dbReference type="Pfam" id="PF04199">
    <property type="entry name" value="Cyclase"/>
    <property type="match status" value="1"/>
</dbReference>
<dbReference type="STRING" id="349095.SAMN05660299_02622"/>
<dbReference type="EMBL" id="FNHQ01000044">
    <property type="protein sequence ID" value="SDN38472.1"/>
    <property type="molecule type" value="Genomic_DNA"/>
</dbReference>
<dbReference type="AlphaFoldDB" id="A0A1H0AYF4"/>